<keyword evidence="10" id="KW-0234">DNA repair</keyword>
<dbReference type="SUPFAM" id="SSF48371">
    <property type="entry name" value="ARM repeat"/>
    <property type="match status" value="1"/>
</dbReference>
<keyword evidence="7" id="KW-0227">DNA damage</keyword>
<evidence type="ECO:0000259" key="15">
    <source>
        <dbReference type="PROSITE" id="PS51190"/>
    </source>
</evidence>
<dbReference type="InterPro" id="IPR011009">
    <property type="entry name" value="Kinase-like_dom_sf"/>
</dbReference>
<feature type="domain" description="FATC" evidence="15">
    <location>
        <begin position="2285"/>
        <end position="2317"/>
    </location>
</feature>
<dbReference type="GO" id="GO:0000077">
    <property type="term" value="P:DNA damage checkpoint signaling"/>
    <property type="evidence" value="ECO:0007669"/>
    <property type="project" value="TreeGrafter"/>
</dbReference>
<evidence type="ECO:0000256" key="8">
    <source>
        <dbReference type="ARBA" id="ARBA00022777"/>
    </source>
</evidence>
<dbReference type="OrthoDB" id="381190at2759"/>
<dbReference type="Pfam" id="PF08064">
    <property type="entry name" value="UME"/>
    <property type="match status" value="1"/>
</dbReference>
<evidence type="ECO:0000256" key="9">
    <source>
        <dbReference type="ARBA" id="ARBA00022840"/>
    </source>
</evidence>
<gene>
    <name evidence="16" type="ORF">RF11_14943</name>
</gene>
<dbReference type="InterPro" id="IPR050517">
    <property type="entry name" value="DDR_Repair_Kinase"/>
</dbReference>
<feature type="domain" description="FAT" evidence="14">
    <location>
        <begin position="1294"/>
        <end position="1872"/>
    </location>
</feature>
<dbReference type="GO" id="GO:0005634">
    <property type="term" value="C:nucleus"/>
    <property type="evidence" value="ECO:0007669"/>
    <property type="project" value="UniProtKB-SubCell"/>
</dbReference>
<dbReference type="PANTHER" id="PTHR11139">
    <property type="entry name" value="ATAXIA TELANGIECTASIA MUTATED ATM -RELATED"/>
    <property type="match status" value="1"/>
</dbReference>
<dbReference type="PROSITE" id="PS50290">
    <property type="entry name" value="PI3_4_KINASE_3"/>
    <property type="match status" value="1"/>
</dbReference>
<dbReference type="EMBL" id="JWZT01001962">
    <property type="protein sequence ID" value="KII70783.1"/>
    <property type="molecule type" value="Genomic_DNA"/>
</dbReference>
<dbReference type="Pfam" id="PF23593">
    <property type="entry name" value="HEAT_ATR"/>
    <property type="match status" value="1"/>
</dbReference>
<evidence type="ECO:0000313" key="16">
    <source>
        <dbReference type="EMBL" id="KII70783.1"/>
    </source>
</evidence>
<dbReference type="GO" id="GO:0005524">
    <property type="term" value="F:ATP binding"/>
    <property type="evidence" value="ECO:0007669"/>
    <property type="project" value="UniProtKB-KW"/>
</dbReference>
<organism evidence="16 17">
    <name type="scientific">Thelohanellus kitauei</name>
    <name type="common">Myxosporean</name>
    <dbReference type="NCBI Taxonomy" id="669202"/>
    <lineage>
        <taxon>Eukaryota</taxon>
        <taxon>Metazoa</taxon>
        <taxon>Cnidaria</taxon>
        <taxon>Myxozoa</taxon>
        <taxon>Myxosporea</taxon>
        <taxon>Bivalvulida</taxon>
        <taxon>Platysporina</taxon>
        <taxon>Myxobolidae</taxon>
        <taxon>Thelohanellus</taxon>
    </lineage>
</organism>
<dbReference type="InterPro" id="IPR003151">
    <property type="entry name" value="PIK-rel_kinase_FAT"/>
</dbReference>
<dbReference type="Pfam" id="PF00454">
    <property type="entry name" value="PI3_PI4_kinase"/>
    <property type="match status" value="1"/>
</dbReference>
<evidence type="ECO:0000256" key="10">
    <source>
        <dbReference type="ARBA" id="ARBA00023204"/>
    </source>
</evidence>
<evidence type="ECO:0000256" key="4">
    <source>
        <dbReference type="ARBA" id="ARBA00022527"/>
    </source>
</evidence>
<dbReference type="SMART" id="SM00802">
    <property type="entry name" value="UME"/>
    <property type="match status" value="1"/>
</dbReference>
<reference evidence="16 17" key="1">
    <citation type="journal article" date="2014" name="Genome Biol. Evol.">
        <title>The genome of the myxosporean Thelohanellus kitauei shows adaptations to nutrient acquisition within its fish host.</title>
        <authorList>
            <person name="Yang Y."/>
            <person name="Xiong J."/>
            <person name="Zhou Z."/>
            <person name="Huo F."/>
            <person name="Miao W."/>
            <person name="Ran C."/>
            <person name="Liu Y."/>
            <person name="Zhang J."/>
            <person name="Feng J."/>
            <person name="Wang M."/>
            <person name="Wang M."/>
            <person name="Wang L."/>
            <person name="Yao B."/>
        </authorList>
    </citation>
    <scope>NUCLEOTIDE SEQUENCE [LARGE SCALE GENOMIC DNA]</scope>
    <source>
        <strain evidence="16">Wuqing</strain>
    </source>
</reference>
<keyword evidence="5" id="KW-0808">Transferase</keyword>
<keyword evidence="9" id="KW-0067">ATP-binding</keyword>
<dbReference type="InterPro" id="IPR056802">
    <property type="entry name" value="ATR-like_M-HEAT"/>
</dbReference>
<dbReference type="GO" id="GO:0004674">
    <property type="term" value="F:protein serine/threonine kinase activity"/>
    <property type="evidence" value="ECO:0007669"/>
    <property type="project" value="UniProtKB-KW"/>
</dbReference>
<dbReference type="Pfam" id="PF25030">
    <property type="entry name" value="M-HEAT_ATR"/>
    <property type="match status" value="1"/>
</dbReference>
<name>A0A0C2JN43_THEKT</name>
<comment type="similarity">
    <text evidence="2">Belongs to the PI3/PI4-kinase family. ATM subfamily.</text>
</comment>
<comment type="subcellular location">
    <subcellularLocation>
        <location evidence="1">Nucleus</location>
    </subcellularLocation>
</comment>
<evidence type="ECO:0000256" key="2">
    <source>
        <dbReference type="ARBA" id="ARBA00010769"/>
    </source>
</evidence>
<keyword evidence="11" id="KW-0539">Nucleus</keyword>
<evidence type="ECO:0000313" key="17">
    <source>
        <dbReference type="Proteomes" id="UP000031668"/>
    </source>
</evidence>
<keyword evidence="4" id="KW-0723">Serine/threonine-protein kinase</keyword>
<dbReference type="SUPFAM" id="SSF56112">
    <property type="entry name" value="Protein kinase-like (PK-like)"/>
    <property type="match status" value="1"/>
</dbReference>
<comment type="caution">
    <text evidence="16">The sequence shown here is derived from an EMBL/GenBank/DDBJ whole genome shotgun (WGS) entry which is preliminary data.</text>
</comment>
<dbReference type="PANTHER" id="PTHR11139:SF69">
    <property type="entry name" value="SERINE_THREONINE-PROTEIN KINASE ATR"/>
    <property type="match status" value="1"/>
</dbReference>
<dbReference type="InterPro" id="IPR016024">
    <property type="entry name" value="ARM-type_fold"/>
</dbReference>
<evidence type="ECO:0000256" key="6">
    <source>
        <dbReference type="ARBA" id="ARBA00022741"/>
    </source>
</evidence>
<keyword evidence="17" id="KW-1185">Reference proteome</keyword>
<dbReference type="PROSITE" id="PS51189">
    <property type="entry name" value="FAT"/>
    <property type="match status" value="1"/>
</dbReference>
<evidence type="ECO:0000259" key="14">
    <source>
        <dbReference type="PROSITE" id="PS51189"/>
    </source>
</evidence>
<dbReference type="SMART" id="SM01343">
    <property type="entry name" value="FATC"/>
    <property type="match status" value="1"/>
</dbReference>
<dbReference type="Pfam" id="PF02259">
    <property type="entry name" value="FAT"/>
    <property type="match status" value="1"/>
</dbReference>
<dbReference type="InterPro" id="IPR057564">
    <property type="entry name" value="HEAT_ATR"/>
</dbReference>
<evidence type="ECO:0000256" key="12">
    <source>
        <dbReference type="ARBA" id="ARBA00024420"/>
    </source>
</evidence>
<sequence length="2317" mass="267008">MMDASDLSIESEANITSSQIFSLLYDFFESLVQTRPKVIIDSFMKDSDQLFEILQNTMDSFPLLFFEFLPAVNSTLIEYSIIKFMEISQFVSEPLIRDQIVKILLGLIILCKIRSNKEYQSVTTTIFHIISRLIFQTNQALEKLEDLKMDIFCEDSDSITRISGVIVLLFHKLFKRDKRILLHYSKEVWEFINFVLTFERMDSNVLKLMFTCFYSKADATRDQTLRASRAFYRYLASDDSQFHVKLLKFFGKIAKINPSNFASSFLLGMAEYFISMYDFFNLKNFELELCKTFLDSHSNYMGGFSYLIKLFKDKLLMSDLPGYYISKYNLIDDPQATLSKIYIKIFKNKVDFDDLLGAVSNLTAQDPPKQICFIKLLFLSNQLLGVKIAPETLQRIDAAVFRLTKNYFCYLETICLLEIVSYLPNNSKYLKFVNNAFEKFPNIYQNAEVSWVFNNFDPEIQPAILVNVVGRIPVQDADSWKFLHLVTQSQTFSLVESSVLKINDVTSYLKVSIGFRAQLTPLIEQKIFKMSLLDLEEEQFELYLKFIIKIIMNNIPDAMVTQVNDFLEQPLENQVTFRQQNRFIHKISQLLLLLANEVALFEKLFSKVVYCSLYFSHAFIPLMSQYIALTLKRLNCSLIDLYHSNSTIFVSPFLQLLKFSSSDLQDQLLHLMSNLNLLFDSKDSNILISYLISELLKLAVINRSSPIIQAIANIKNCCPKQLILNHTKYLIPHILAEAPDKRCCITFIEEHLNVSISSVIRSEFQVIIHHCFLYLYDHTDAILSGILALLDDFPFSKNYSYQLGCLSEFFQSRLLGILAFYNFSLISGDITFQKNVIKSMQKLIEHAGQAAIDRYRLKIISLLIFATEISSKYNLSHHVLAAWSIFVDMINDKYLGSLMPQIVLNCLPMVTLYEDEVHSVIYKAILENSAKTHSYLSLLHVFCSKPSFKQLWMILSKFWTNMFQQNVTNILRTFKDALSCDYIEVRRTAIINLSDYLLNCRLNSSTIIDKCDKTILMEIYNELLKCCSNVRSEVLLEAGRCLGILGSIDYNYFAHLESVSVTNKKIHTIPTEIKIGLDEFGVSLLTCLANAFLSITETHYQDCAAFAIQEVLIVYQVSGHGLHDNPFIKKFPQMVQEVLIPHMTSSYSSKPIQPQAKTMDTLFGSTNATTHNSWIRLWCSTLISYISCDTLIGRLLGPCYAIVRYHDPTAKFLLPYVLISIFEADSSLLSCVSKEINVILNVSDVYQNINEDKALAISTVFENLDFLSAYARQEKNQIIKEKLNKFLNEFSKMQLCKAAFVCKTYARALRNIEQHILNDVSPSNCLIQNLPLIKRIYFCLNDYDGIIGASRLDMSCQPDSSDVNQLEIEGRFMEAISYYDRQLLCDNSDAARIKYHQGILKNYLNLGQFQSMISYFHNVEERNQEGLVPQKLEALCRLSKWEELDRIISNQSQNLKAQYESQSSIVINSLIKNHPNNFKDVLKTAYRNVAKNLSISGDDVNTLKRCSSTISRLHLLFDIESFYRINNDLKIFDHPEDIESVSNLYFQPKNNNFSAKLNDWRGAVTSRLEHTEFSFDLQEPILHTHRILLALSSPSESTSIWVSCAKLARKCGFYQTAFNYLLNVDENSSENLFYVYEMAKFLEKTRSSHEALNFLRKKVTKIEPKGEDEGLVYTNLKLMNCQLMKSTSDCDPSGIIKAYNEILTSAKNMEKVNFCVGNYLDKLVFSKNKDGNPKMDFNNSEVQIIHHYGSSLKFGYKYIHQSLPRMVTLWLDYPVNFESQYKNDAQADKNKSKLSSTLITEMNKRIGEICDKILNISKMLPPFVFYSVLPQLVSRICHQNSQIWNVLLIILIKLLATFPRQVSWQMTGIAHSSFVNRVKRCKMVYDGASKESTEIGSFINSLQMFTTFLLDVCNHREKLPQISLSKVFPNLKCFVNQMKDKKILMPILSTLTCKTPPHVNIPNHTFFEHPTPYIIDIDDRIDVLSSLIRPKKVVFLASNGRKYSMLCKPKDDLRRDSRLMEFNSLVNKLLDKNPKSRKRNLRIHLYAVVPLNDECGILEWVEKTVSYRSVVNKLYAERKLGIPLEKIKEMYNSTQRLPDALLKMFTERVLPAFPPVLYNYFFDKYQDASSWLAARQLYTRSVAVMSMIGYILGLGDRHGENVLFVENGEVVHVDFNCLFNKGDVFEWPEKVPFRLTHNMVDVMGPLGIESCFRSTCEITMEIMRSRVDSLVGVLSTFLHDPLVEWVKQRKNVTVVGEQGNEMARKMLTDVEKRLLGIIPQSHFNVSLSVQGKVNELIQEATNLRNLSQMYFGWGAYF</sequence>
<dbReference type="GO" id="GO:0005694">
    <property type="term" value="C:chromosome"/>
    <property type="evidence" value="ECO:0007669"/>
    <property type="project" value="TreeGrafter"/>
</dbReference>
<protein>
    <recommendedName>
        <fullName evidence="12">Serine/threonine-protein kinase ATR</fullName>
        <ecNumber evidence="3">2.7.11.1</ecNumber>
    </recommendedName>
</protein>
<dbReference type="SMART" id="SM00146">
    <property type="entry name" value="PI3Kc"/>
    <property type="match status" value="1"/>
</dbReference>
<dbReference type="InterPro" id="IPR036940">
    <property type="entry name" value="PI3/4_kinase_cat_sf"/>
</dbReference>
<dbReference type="InterPro" id="IPR012993">
    <property type="entry name" value="UME"/>
</dbReference>
<dbReference type="OMA" id="SMYIGWC"/>
<dbReference type="GO" id="GO:0000723">
    <property type="term" value="P:telomere maintenance"/>
    <property type="evidence" value="ECO:0007669"/>
    <property type="project" value="TreeGrafter"/>
</dbReference>
<feature type="domain" description="PI3K/PI4K catalytic" evidence="13">
    <location>
        <begin position="1977"/>
        <end position="2286"/>
    </location>
</feature>
<dbReference type="EC" id="2.7.11.1" evidence="3"/>
<dbReference type="InterPro" id="IPR018936">
    <property type="entry name" value="PI3/4_kinase_CS"/>
</dbReference>
<dbReference type="GO" id="GO:0006281">
    <property type="term" value="P:DNA repair"/>
    <property type="evidence" value="ECO:0007669"/>
    <property type="project" value="UniProtKB-KW"/>
</dbReference>
<dbReference type="CDD" id="cd00892">
    <property type="entry name" value="PIKKc_ATR"/>
    <property type="match status" value="1"/>
</dbReference>
<dbReference type="Gene3D" id="3.30.1010.10">
    <property type="entry name" value="Phosphatidylinositol 3-kinase Catalytic Subunit, Chain A, domain 4"/>
    <property type="match status" value="1"/>
</dbReference>
<evidence type="ECO:0000256" key="3">
    <source>
        <dbReference type="ARBA" id="ARBA00012513"/>
    </source>
</evidence>
<evidence type="ECO:0000256" key="1">
    <source>
        <dbReference type="ARBA" id="ARBA00004123"/>
    </source>
</evidence>
<proteinExistence type="inferred from homology"/>
<dbReference type="PROSITE" id="PS51190">
    <property type="entry name" value="FATC"/>
    <property type="match status" value="1"/>
</dbReference>
<evidence type="ECO:0000256" key="5">
    <source>
        <dbReference type="ARBA" id="ARBA00022679"/>
    </source>
</evidence>
<keyword evidence="6" id="KW-0547">Nucleotide-binding</keyword>
<dbReference type="PROSITE" id="PS00916">
    <property type="entry name" value="PI3_4_KINASE_2"/>
    <property type="match status" value="1"/>
</dbReference>
<evidence type="ECO:0000259" key="13">
    <source>
        <dbReference type="PROSITE" id="PS50290"/>
    </source>
</evidence>
<evidence type="ECO:0000256" key="11">
    <source>
        <dbReference type="ARBA" id="ARBA00023242"/>
    </source>
</evidence>
<dbReference type="Pfam" id="PF02260">
    <property type="entry name" value="FATC"/>
    <property type="match status" value="1"/>
</dbReference>
<dbReference type="Proteomes" id="UP000031668">
    <property type="component" value="Unassembled WGS sequence"/>
</dbReference>
<evidence type="ECO:0000256" key="7">
    <source>
        <dbReference type="ARBA" id="ARBA00022763"/>
    </source>
</evidence>
<dbReference type="InterPro" id="IPR014009">
    <property type="entry name" value="PIK_FAT"/>
</dbReference>
<dbReference type="InterPro" id="IPR003152">
    <property type="entry name" value="FATC_dom"/>
</dbReference>
<dbReference type="InterPro" id="IPR000403">
    <property type="entry name" value="PI3/4_kinase_cat_dom"/>
</dbReference>
<dbReference type="Gene3D" id="1.10.1070.11">
    <property type="entry name" value="Phosphatidylinositol 3-/4-kinase, catalytic domain"/>
    <property type="match status" value="1"/>
</dbReference>
<accession>A0A0C2JN43</accession>
<keyword evidence="8 16" id="KW-0418">Kinase</keyword>